<dbReference type="InterPro" id="IPR017441">
    <property type="entry name" value="Protein_kinase_ATP_BS"/>
</dbReference>
<dbReference type="FunFam" id="3.30.200.20:FF:000127">
    <property type="entry name" value="Putative dual specificity tyrosine-phosphorylation-regulated kinase 2"/>
    <property type="match status" value="1"/>
</dbReference>
<protein>
    <recommendedName>
        <fullName evidence="2">dual-specificity kinase</fullName>
        <ecNumber evidence="2">2.7.12.1</ecNumber>
    </recommendedName>
</protein>
<proteinExistence type="inferred from homology"/>
<keyword evidence="3" id="KW-0723">Serine/threonine-protein kinase</keyword>
<feature type="region of interest" description="Disordered" evidence="13">
    <location>
        <begin position="1"/>
        <end position="47"/>
    </location>
</feature>
<comment type="catalytic activity">
    <reaction evidence="11">
        <text>L-tyrosyl-[protein] + ATP = O-phospho-L-tyrosyl-[protein] + ADP + H(+)</text>
        <dbReference type="Rhea" id="RHEA:10596"/>
        <dbReference type="Rhea" id="RHEA-COMP:10136"/>
        <dbReference type="Rhea" id="RHEA-COMP:20101"/>
        <dbReference type="ChEBI" id="CHEBI:15378"/>
        <dbReference type="ChEBI" id="CHEBI:30616"/>
        <dbReference type="ChEBI" id="CHEBI:46858"/>
        <dbReference type="ChEBI" id="CHEBI:61978"/>
        <dbReference type="ChEBI" id="CHEBI:456216"/>
        <dbReference type="EC" id="2.7.12.1"/>
    </reaction>
</comment>
<feature type="compositionally biased region" description="Polar residues" evidence="13">
    <location>
        <begin position="244"/>
        <end position="256"/>
    </location>
</feature>
<dbReference type="EC" id="2.7.12.1" evidence="2"/>
<dbReference type="PROSITE" id="PS50011">
    <property type="entry name" value="PROTEIN_KINASE_DOM"/>
    <property type="match status" value="1"/>
</dbReference>
<comment type="catalytic activity">
    <reaction evidence="10">
        <text>L-threonyl-[protein] + ATP = O-phospho-L-threonyl-[protein] + ADP + H(+)</text>
        <dbReference type="Rhea" id="RHEA:46608"/>
        <dbReference type="Rhea" id="RHEA-COMP:11060"/>
        <dbReference type="Rhea" id="RHEA-COMP:11605"/>
        <dbReference type="ChEBI" id="CHEBI:15378"/>
        <dbReference type="ChEBI" id="CHEBI:30013"/>
        <dbReference type="ChEBI" id="CHEBI:30616"/>
        <dbReference type="ChEBI" id="CHEBI:61977"/>
        <dbReference type="ChEBI" id="CHEBI:456216"/>
        <dbReference type="EC" id="2.7.12.1"/>
    </reaction>
</comment>
<dbReference type="PANTHER" id="PTHR24058">
    <property type="entry name" value="DUAL SPECIFICITY PROTEIN KINASE"/>
    <property type="match status" value="1"/>
</dbReference>
<sequence>MALDLEMERGTGSTKERSFSYSKATPLLPSLTSPRGSENGGSHFDRSFMRKGISSLSLSERESKKSHFTHSLGGVHYNAPSQKQSSVMADVLVQPLSINSVGRSKVTMGMSSTGVSMATRPSRHPTSSVETRDRSGTVPSLPQVGNVKDGKSRDQTWDIYGDTEQLLLSPYSSRPRPSPSLIPRLKPSGSCRRSPSKQTTAGASVPDPHSRGRLYRSTSLRSDSDLDGDSLPIPGIGGVPAAVPSTSRSRRNPQQSIRLPMTPSQAIKEYGHRLTGYEKKEILEYPDVWFLGLESKKIEGVPGGSQNCGYDDENGSYIKVLHDHISYRYEIREIIGKGSFGQVVKVFDHKTNQHIALKIIRNKKRFHHQALVEVKILDSLRKRDRDNQYNIIHMFDYFYFRNHLCITFELMGMNLYELIKKNNFQGFSISLIRRFAYSMLQCLKILYRERIIHCDLKPENILLRLRGQSSIKVIDFGSSCYEHQRVYTYIQSRFYRSPEVILGLPYSMAIDMWSLGCILAELYTGYPLFPGENEVEQLACIIEIFGLPDPALLAEAQRKKLFFDSRGNPRCVTNSKGKKRRPGSKDLSSAIKTSDLLFLDFIRRCLVWSASERMKPEEALQHAWIQEGFHSRPRATPRALHISPSSSAGTPSSSSHYHSQTLPSHQQKPNGRHGSSQPPSDISPGSVSYTDSSRRRLHPVGSDSQPKVLEPATRRNGYNKRNSLVIDSTGSVMRGGGAFPIATAGETEHNDPSCRSPSTSSPPPQ</sequence>
<evidence type="ECO:0000313" key="15">
    <source>
        <dbReference type="EnsemblMetazoa" id="XP_019851049.1"/>
    </source>
</evidence>
<dbReference type="GO" id="GO:0004674">
    <property type="term" value="F:protein serine/threonine kinase activity"/>
    <property type="evidence" value="ECO:0007669"/>
    <property type="project" value="UniProtKB-KW"/>
</dbReference>
<evidence type="ECO:0000256" key="10">
    <source>
        <dbReference type="ARBA" id="ARBA00049308"/>
    </source>
</evidence>
<keyword evidence="5" id="KW-0808">Transferase</keyword>
<dbReference type="GO" id="GO:0005856">
    <property type="term" value="C:cytoskeleton"/>
    <property type="evidence" value="ECO:0007669"/>
    <property type="project" value="TreeGrafter"/>
</dbReference>
<keyword evidence="4" id="KW-0597">Phosphoprotein</keyword>
<evidence type="ECO:0000256" key="9">
    <source>
        <dbReference type="ARBA" id="ARBA00049003"/>
    </source>
</evidence>
<dbReference type="AlphaFoldDB" id="A0AAN0J1Y2"/>
<dbReference type="PROSITE" id="PS00107">
    <property type="entry name" value="PROTEIN_KINASE_ATP"/>
    <property type="match status" value="1"/>
</dbReference>
<dbReference type="InterPro" id="IPR011009">
    <property type="entry name" value="Kinase-like_dom_sf"/>
</dbReference>
<evidence type="ECO:0000256" key="2">
    <source>
        <dbReference type="ARBA" id="ARBA00013203"/>
    </source>
</evidence>
<feature type="region of interest" description="Disordered" evidence="13">
    <location>
        <begin position="168"/>
        <end position="256"/>
    </location>
</feature>
<keyword evidence="8 12" id="KW-0067">ATP-binding</keyword>
<dbReference type="InterPro" id="IPR008271">
    <property type="entry name" value="Ser/Thr_kinase_AS"/>
</dbReference>
<dbReference type="Pfam" id="PF00069">
    <property type="entry name" value="Pkinase"/>
    <property type="match status" value="1"/>
</dbReference>
<dbReference type="InterPro" id="IPR042521">
    <property type="entry name" value="DYRK"/>
</dbReference>
<feature type="domain" description="Protein kinase" evidence="14">
    <location>
        <begin position="329"/>
        <end position="625"/>
    </location>
</feature>
<dbReference type="GO" id="GO:0004712">
    <property type="term" value="F:protein serine/threonine/tyrosine kinase activity"/>
    <property type="evidence" value="ECO:0007669"/>
    <property type="project" value="UniProtKB-EC"/>
</dbReference>
<evidence type="ECO:0000256" key="11">
    <source>
        <dbReference type="ARBA" id="ARBA00051680"/>
    </source>
</evidence>
<feature type="region of interest" description="Disordered" evidence="13">
    <location>
        <begin position="111"/>
        <end position="155"/>
    </location>
</feature>
<comment type="catalytic activity">
    <reaction evidence="9">
        <text>L-seryl-[protein] + ATP = O-phospho-L-seryl-[protein] + ADP + H(+)</text>
        <dbReference type="Rhea" id="RHEA:17989"/>
        <dbReference type="Rhea" id="RHEA-COMP:9863"/>
        <dbReference type="Rhea" id="RHEA-COMP:11604"/>
        <dbReference type="ChEBI" id="CHEBI:15378"/>
        <dbReference type="ChEBI" id="CHEBI:29999"/>
        <dbReference type="ChEBI" id="CHEBI:30616"/>
        <dbReference type="ChEBI" id="CHEBI:83421"/>
        <dbReference type="ChEBI" id="CHEBI:456216"/>
        <dbReference type="EC" id="2.7.12.1"/>
    </reaction>
</comment>
<name>A0AAN0J1Y2_AMPQE</name>
<dbReference type="GO" id="GO:0005524">
    <property type="term" value="F:ATP binding"/>
    <property type="evidence" value="ECO:0007669"/>
    <property type="project" value="UniProtKB-UniRule"/>
</dbReference>
<dbReference type="Proteomes" id="UP000007879">
    <property type="component" value="Unassembled WGS sequence"/>
</dbReference>
<dbReference type="GO" id="GO:0005634">
    <property type="term" value="C:nucleus"/>
    <property type="evidence" value="ECO:0007669"/>
    <property type="project" value="TreeGrafter"/>
</dbReference>
<feature type="compositionally biased region" description="Polar residues" evidence="13">
    <location>
        <begin position="665"/>
        <end position="691"/>
    </location>
</feature>
<feature type="compositionally biased region" description="Polar residues" evidence="13">
    <location>
        <begin position="719"/>
        <end position="731"/>
    </location>
</feature>
<feature type="compositionally biased region" description="Basic and acidic residues" evidence="13">
    <location>
        <begin position="1"/>
        <end position="18"/>
    </location>
</feature>
<feature type="region of interest" description="Disordered" evidence="13">
    <location>
        <begin position="635"/>
        <end position="765"/>
    </location>
</feature>
<dbReference type="InterPro" id="IPR050494">
    <property type="entry name" value="Ser_Thr_dual-spec_kinase"/>
</dbReference>
<dbReference type="InterPro" id="IPR000719">
    <property type="entry name" value="Prot_kinase_dom"/>
</dbReference>
<evidence type="ECO:0000256" key="3">
    <source>
        <dbReference type="ARBA" id="ARBA00022527"/>
    </source>
</evidence>
<evidence type="ECO:0000256" key="5">
    <source>
        <dbReference type="ARBA" id="ARBA00022679"/>
    </source>
</evidence>
<dbReference type="Gene3D" id="3.30.200.20">
    <property type="entry name" value="Phosphorylase Kinase, domain 1"/>
    <property type="match status" value="1"/>
</dbReference>
<evidence type="ECO:0000256" key="8">
    <source>
        <dbReference type="ARBA" id="ARBA00022840"/>
    </source>
</evidence>
<evidence type="ECO:0000256" key="7">
    <source>
        <dbReference type="ARBA" id="ARBA00022777"/>
    </source>
</evidence>
<dbReference type="EnsemblMetazoa" id="XM_019995490.1">
    <property type="protein sequence ID" value="XP_019851049.1"/>
    <property type="gene ID" value="LOC100642056"/>
</dbReference>
<feature type="compositionally biased region" description="Polar residues" evidence="13">
    <location>
        <begin position="191"/>
        <end position="202"/>
    </location>
</feature>
<dbReference type="GO" id="GO:0005737">
    <property type="term" value="C:cytoplasm"/>
    <property type="evidence" value="ECO:0007669"/>
    <property type="project" value="TreeGrafter"/>
</dbReference>
<gene>
    <name evidence="15" type="primary">100642056</name>
</gene>
<dbReference type="CDD" id="cd14225">
    <property type="entry name" value="PKc_DYRK4"/>
    <property type="match status" value="1"/>
</dbReference>
<evidence type="ECO:0000256" key="1">
    <source>
        <dbReference type="ARBA" id="ARBA00008867"/>
    </source>
</evidence>
<keyword evidence="6 12" id="KW-0547">Nucleotide-binding</keyword>
<feature type="compositionally biased region" description="Low complexity" evidence="13">
    <location>
        <begin position="168"/>
        <end position="188"/>
    </location>
</feature>
<evidence type="ECO:0000256" key="13">
    <source>
        <dbReference type="SAM" id="MobiDB-lite"/>
    </source>
</evidence>
<dbReference type="PROSITE" id="PS00108">
    <property type="entry name" value="PROTEIN_KINASE_ST"/>
    <property type="match status" value="1"/>
</dbReference>
<evidence type="ECO:0000256" key="12">
    <source>
        <dbReference type="PROSITE-ProRule" id="PRU10141"/>
    </source>
</evidence>
<organism evidence="15 16">
    <name type="scientific">Amphimedon queenslandica</name>
    <name type="common">Sponge</name>
    <dbReference type="NCBI Taxonomy" id="400682"/>
    <lineage>
        <taxon>Eukaryota</taxon>
        <taxon>Metazoa</taxon>
        <taxon>Porifera</taxon>
        <taxon>Demospongiae</taxon>
        <taxon>Heteroscleromorpha</taxon>
        <taxon>Haplosclerida</taxon>
        <taxon>Niphatidae</taxon>
        <taxon>Amphimedon</taxon>
    </lineage>
</organism>
<dbReference type="SUPFAM" id="SSF56112">
    <property type="entry name" value="Protein kinase-like (PK-like)"/>
    <property type="match status" value="1"/>
</dbReference>
<reference evidence="15" key="2">
    <citation type="submission" date="2024-06" db="UniProtKB">
        <authorList>
            <consortium name="EnsemblMetazoa"/>
        </authorList>
    </citation>
    <scope>IDENTIFICATION</scope>
</reference>
<feature type="binding site" evidence="12">
    <location>
        <position position="358"/>
    </location>
    <ligand>
        <name>ATP</name>
        <dbReference type="ChEBI" id="CHEBI:30616"/>
    </ligand>
</feature>
<comment type="similarity">
    <text evidence="1">Belongs to the protein kinase superfamily. CMGC Ser/Thr protein kinase family. MNB/DYRK subfamily.</text>
</comment>
<accession>A0AAN0J1Y2</accession>
<dbReference type="Gene3D" id="3.30.10.30">
    <property type="entry name" value="DYRK"/>
    <property type="match status" value="1"/>
</dbReference>
<dbReference type="Gene3D" id="1.10.510.10">
    <property type="entry name" value="Transferase(Phosphotransferase) domain 1"/>
    <property type="match status" value="1"/>
</dbReference>
<evidence type="ECO:0000259" key="14">
    <source>
        <dbReference type="PROSITE" id="PS50011"/>
    </source>
</evidence>
<reference evidence="16" key="1">
    <citation type="journal article" date="2010" name="Nature">
        <title>The Amphimedon queenslandica genome and the evolution of animal complexity.</title>
        <authorList>
            <person name="Srivastava M."/>
            <person name="Simakov O."/>
            <person name="Chapman J."/>
            <person name="Fahey B."/>
            <person name="Gauthier M.E."/>
            <person name="Mitros T."/>
            <person name="Richards G.S."/>
            <person name="Conaco C."/>
            <person name="Dacre M."/>
            <person name="Hellsten U."/>
            <person name="Larroux C."/>
            <person name="Putnam N.H."/>
            <person name="Stanke M."/>
            <person name="Adamska M."/>
            <person name="Darling A."/>
            <person name="Degnan S.M."/>
            <person name="Oakley T.H."/>
            <person name="Plachetzki D.C."/>
            <person name="Zhai Y."/>
            <person name="Adamski M."/>
            <person name="Calcino A."/>
            <person name="Cummins S.F."/>
            <person name="Goodstein D.M."/>
            <person name="Harris C."/>
            <person name="Jackson D.J."/>
            <person name="Leys S.P."/>
            <person name="Shu S."/>
            <person name="Woodcroft B.J."/>
            <person name="Vervoort M."/>
            <person name="Kosik K.S."/>
            <person name="Manning G."/>
            <person name="Degnan B.M."/>
            <person name="Rokhsar D.S."/>
        </authorList>
    </citation>
    <scope>NUCLEOTIDE SEQUENCE [LARGE SCALE GENOMIC DNA]</scope>
</reference>
<evidence type="ECO:0000313" key="16">
    <source>
        <dbReference type="Proteomes" id="UP000007879"/>
    </source>
</evidence>
<evidence type="ECO:0000256" key="4">
    <source>
        <dbReference type="ARBA" id="ARBA00022553"/>
    </source>
</evidence>
<evidence type="ECO:0000256" key="6">
    <source>
        <dbReference type="ARBA" id="ARBA00022741"/>
    </source>
</evidence>
<dbReference type="PANTHER" id="PTHR24058:SF22">
    <property type="entry name" value="DUAL SPECIFICITY TYROSINE-PHOSPHORYLATION-REGULATED KINASE 4"/>
    <property type="match status" value="1"/>
</dbReference>
<dbReference type="FunFam" id="1.10.510.10:FF:000112">
    <property type="entry name" value="Putative dual specificity tyrosine-phosphorylation-regulated kinase 2"/>
    <property type="match status" value="1"/>
</dbReference>
<dbReference type="SMART" id="SM00220">
    <property type="entry name" value="S_TKc"/>
    <property type="match status" value="1"/>
</dbReference>
<feature type="compositionally biased region" description="Low complexity" evidence="13">
    <location>
        <begin position="641"/>
        <end position="664"/>
    </location>
</feature>
<keyword evidence="7" id="KW-0418">Kinase</keyword>
<keyword evidence="16" id="KW-1185">Reference proteome</keyword>